<dbReference type="PANTHER" id="PTHR42756">
    <property type="entry name" value="TRANSCRIPTIONAL REGULATOR, MARR"/>
    <property type="match status" value="1"/>
</dbReference>
<evidence type="ECO:0000313" key="6">
    <source>
        <dbReference type="Proteomes" id="UP000007374"/>
    </source>
</evidence>
<dbReference type="GO" id="GO:0003677">
    <property type="term" value="F:DNA binding"/>
    <property type="evidence" value="ECO:0007669"/>
    <property type="project" value="UniProtKB-KW"/>
</dbReference>
<evidence type="ECO:0000256" key="2">
    <source>
        <dbReference type="ARBA" id="ARBA00023125"/>
    </source>
</evidence>
<dbReference type="AlphaFoldDB" id="K2NR08"/>
<dbReference type="PROSITE" id="PS50995">
    <property type="entry name" value="HTH_MARR_2"/>
    <property type="match status" value="1"/>
</dbReference>
<dbReference type="PROSITE" id="PS01117">
    <property type="entry name" value="HTH_MARR_1"/>
    <property type="match status" value="1"/>
</dbReference>
<keyword evidence="2" id="KW-0238">DNA-binding</keyword>
<feature type="domain" description="HTH marR-type" evidence="4">
    <location>
        <begin position="10"/>
        <end position="141"/>
    </location>
</feature>
<dbReference type="PATRIC" id="fig|1231190.3.peg.3000"/>
<dbReference type="InterPro" id="IPR036390">
    <property type="entry name" value="WH_DNA-bd_sf"/>
</dbReference>
<sequence length="153" mass="16867">MPRNVNPESFGFLLTDLYRLIRAEMDRAIAEAGIGVTAGEARTLSHAARAGTVRQNVLAERMGVEAMTLSGYLDRLEARGLVARLNDPTDRRAKLVELTDAADEVLNTVAEVAARVRRKAAGDMPLPEWERFLEKLKLVRDNLSAAPEPEART</sequence>
<keyword evidence="1" id="KW-0805">Transcription regulation</keyword>
<dbReference type="GO" id="GO:0003700">
    <property type="term" value="F:DNA-binding transcription factor activity"/>
    <property type="evidence" value="ECO:0007669"/>
    <property type="project" value="InterPro"/>
</dbReference>
<evidence type="ECO:0000259" key="4">
    <source>
        <dbReference type="PROSITE" id="PS50995"/>
    </source>
</evidence>
<dbReference type="PANTHER" id="PTHR42756:SF1">
    <property type="entry name" value="TRANSCRIPTIONAL REPRESSOR OF EMRAB OPERON"/>
    <property type="match status" value="1"/>
</dbReference>
<proteinExistence type="predicted"/>
<evidence type="ECO:0000256" key="1">
    <source>
        <dbReference type="ARBA" id="ARBA00023015"/>
    </source>
</evidence>
<protein>
    <submittedName>
        <fullName evidence="5">MarR family transcriptional regulator</fullName>
    </submittedName>
</protein>
<keyword evidence="3" id="KW-0804">Transcription</keyword>
<comment type="caution">
    <text evidence="5">The sequence shown here is derived from an EMBL/GenBank/DDBJ whole genome shotgun (WGS) entry which is preliminary data.</text>
</comment>
<dbReference type="PRINTS" id="PR00598">
    <property type="entry name" value="HTHMARR"/>
</dbReference>
<dbReference type="Pfam" id="PF01047">
    <property type="entry name" value="MarR"/>
    <property type="match status" value="1"/>
</dbReference>
<reference evidence="5 6" key="1">
    <citation type="journal article" date="2012" name="J. Bacteriol.">
        <title>Genome Sequence of Nitratireductor indicus Type Strain C115.</title>
        <authorList>
            <person name="Lai Q."/>
            <person name="Li G."/>
            <person name="Yu Z."/>
            <person name="Shao Z."/>
        </authorList>
    </citation>
    <scope>NUCLEOTIDE SEQUENCE [LARGE SCALE GENOMIC DNA]</scope>
    <source>
        <strain evidence="5 6">C115</strain>
    </source>
</reference>
<gene>
    <name evidence="5" type="ORF">NA8A_14449</name>
</gene>
<keyword evidence="6" id="KW-1185">Reference proteome</keyword>
<dbReference type="InterPro" id="IPR000835">
    <property type="entry name" value="HTH_MarR-typ"/>
</dbReference>
<evidence type="ECO:0000256" key="3">
    <source>
        <dbReference type="ARBA" id="ARBA00023163"/>
    </source>
</evidence>
<dbReference type="RefSeq" id="WP_009451067.1">
    <property type="nucleotide sequence ID" value="NZ_AMSI01000009.1"/>
</dbReference>
<dbReference type="STRING" id="721133.SAMN05216176_10956"/>
<evidence type="ECO:0000313" key="5">
    <source>
        <dbReference type="EMBL" id="EKF41825.1"/>
    </source>
</evidence>
<dbReference type="eggNOG" id="COG1846">
    <property type="taxonomic scope" value="Bacteria"/>
</dbReference>
<organism evidence="5 6">
    <name type="scientific">Nitratireductor indicus C115</name>
    <dbReference type="NCBI Taxonomy" id="1231190"/>
    <lineage>
        <taxon>Bacteria</taxon>
        <taxon>Pseudomonadati</taxon>
        <taxon>Pseudomonadota</taxon>
        <taxon>Alphaproteobacteria</taxon>
        <taxon>Hyphomicrobiales</taxon>
        <taxon>Phyllobacteriaceae</taxon>
        <taxon>Nitratireductor</taxon>
    </lineage>
</organism>
<dbReference type="InterPro" id="IPR036388">
    <property type="entry name" value="WH-like_DNA-bd_sf"/>
</dbReference>
<dbReference type="SMART" id="SM00347">
    <property type="entry name" value="HTH_MARR"/>
    <property type="match status" value="1"/>
</dbReference>
<dbReference type="Gene3D" id="1.10.10.10">
    <property type="entry name" value="Winged helix-like DNA-binding domain superfamily/Winged helix DNA-binding domain"/>
    <property type="match status" value="1"/>
</dbReference>
<dbReference type="InterPro" id="IPR023187">
    <property type="entry name" value="Tscrpt_reg_MarR-type_CS"/>
</dbReference>
<dbReference type="Proteomes" id="UP000007374">
    <property type="component" value="Unassembled WGS sequence"/>
</dbReference>
<dbReference type="EMBL" id="AMSI01000009">
    <property type="protein sequence ID" value="EKF41825.1"/>
    <property type="molecule type" value="Genomic_DNA"/>
</dbReference>
<dbReference type="SUPFAM" id="SSF46785">
    <property type="entry name" value="Winged helix' DNA-binding domain"/>
    <property type="match status" value="1"/>
</dbReference>
<dbReference type="OrthoDB" id="582199at2"/>
<name>K2NR08_9HYPH</name>
<accession>K2NR08</accession>